<dbReference type="Proteomes" id="UP000000323">
    <property type="component" value="Chromosome 1"/>
</dbReference>
<sequence>MRALECECGEHIEAVNDEELRIRLREHLNYYHQQGEISDEDLERIIAERAYDV</sequence>
<dbReference type="EMBL" id="CP001825">
    <property type="protein sequence ID" value="ACZ42677.1"/>
    <property type="molecule type" value="Genomic_DNA"/>
</dbReference>
<keyword evidence="2" id="KW-1185">Reference proteome</keyword>
<dbReference type="AlphaFoldDB" id="D1CD12"/>
<protein>
    <recommendedName>
        <fullName evidence="3">DUF1059 domain-containing protein</fullName>
    </recommendedName>
</protein>
<organism evidence="1 2">
    <name type="scientific">Thermobaculum terrenum (strain ATCC BAA-798 / CCMEE 7001 / YNP1)</name>
    <dbReference type="NCBI Taxonomy" id="525904"/>
    <lineage>
        <taxon>Bacteria</taxon>
        <taxon>Bacillati</taxon>
        <taxon>Chloroflexota</taxon>
        <taxon>Chloroflexia</taxon>
        <taxon>Candidatus Thermobaculales</taxon>
        <taxon>Candidatus Thermobaculaceae</taxon>
        <taxon>Thermobaculum</taxon>
    </lineage>
</organism>
<evidence type="ECO:0000313" key="2">
    <source>
        <dbReference type="Proteomes" id="UP000000323"/>
    </source>
</evidence>
<proteinExistence type="predicted"/>
<dbReference type="KEGG" id="ttr:Tter_1771"/>
<evidence type="ECO:0008006" key="3">
    <source>
        <dbReference type="Google" id="ProtNLM"/>
    </source>
</evidence>
<evidence type="ECO:0000313" key="1">
    <source>
        <dbReference type="EMBL" id="ACZ42677.1"/>
    </source>
</evidence>
<dbReference type="STRING" id="525904.Tter_1771"/>
<reference evidence="2" key="1">
    <citation type="journal article" date="2010" name="Stand. Genomic Sci.">
        <title>Complete genome sequence of 'Thermobaculum terrenum' type strain (YNP1).</title>
        <authorList>
            <person name="Kiss H."/>
            <person name="Cleland D."/>
            <person name="Lapidus A."/>
            <person name="Lucas S."/>
            <person name="Glavina Del Rio T."/>
            <person name="Nolan M."/>
            <person name="Tice H."/>
            <person name="Han C."/>
            <person name="Goodwin L."/>
            <person name="Pitluck S."/>
            <person name="Liolios K."/>
            <person name="Ivanova N."/>
            <person name="Mavromatis K."/>
            <person name="Ovchinnikova G."/>
            <person name="Pati A."/>
            <person name="Chen A."/>
            <person name="Palaniappan K."/>
            <person name="Land M."/>
            <person name="Hauser L."/>
            <person name="Chang Y."/>
            <person name="Jeffries C."/>
            <person name="Lu M."/>
            <person name="Brettin T."/>
            <person name="Detter J."/>
            <person name="Goker M."/>
            <person name="Tindall B."/>
            <person name="Beck B."/>
            <person name="McDermott T."/>
            <person name="Woyke T."/>
            <person name="Bristow J."/>
            <person name="Eisen J."/>
            <person name="Markowitz V."/>
            <person name="Hugenholtz P."/>
            <person name="Kyrpides N."/>
            <person name="Klenk H."/>
            <person name="Cheng J."/>
        </authorList>
    </citation>
    <scope>NUCLEOTIDE SEQUENCE [LARGE SCALE GENOMIC DNA]</scope>
    <source>
        <strain evidence="2">ATCC BAA-798 / YNP1</strain>
    </source>
</reference>
<dbReference type="HOGENOM" id="CLU_3067214_0_0_0"/>
<gene>
    <name evidence="1" type="ordered locus">Tter_1771</name>
</gene>
<name>D1CD12_THET1</name>
<accession>D1CD12</accession>